<dbReference type="Proteomes" id="UP000182142">
    <property type="component" value="Unassembled WGS sequence"/>
</dbReference>
<evidence type="ECO:0000313" key="2">
    <source>
        <dbReference type="EMBL" id="SBO22496.1"/>
    </source>
</evidence>
<dbReference type="OrthoDB" id="394172at2759"/>
<dbReference type="EMBL" id="CWHQ02000001">
    <property type="protein sequence ID" value="SBO19676.1"/>
    <property type="molecule type" value="Genomic_DNA"/>
</dbReference>
<sequence>MRKGTVPVVQVPNADQHCSDNLPSEGMWRELIKNVSKSYCNSGEGIWSGISGYVGGYTNKTAIVGAYCYAKGKKEEKESPFSNMGCDFLYYYIGNLINYGGTTHTSFQKAISALYDTLKEHSNGWECTNTYKIVEDKTIFDHLKKLFDYTQDHNHIKEKISQEKVDRACFEKYKTYLQDANGACAILKKQCPITSSGGTSLKEYCTLYQRVCNGNNTNPSELLVQLTTAEKKFQQPQVEGQGELETVTSTKELTDEHLNVVKATLKLYVEFDTGSDDCGNSSIVPSIKSTISKHTTVENPAEAVVKAWCYAHNKWRDVTSSNDARCHSLYYWIGDKVQHGGWNVHGLGKLMKELYQKLGKWKFISGCTNLYENIEKEEFYRRKKNKKEKKIYFIKKKNYITEKLN</sequence>
<reference evidence="1" key="1">
    <citation type="submission" date="2016-05" db="EMBL/GenBank/DDBJ databases">
        <authorList>
            <person name="Lavstsen T."/>
            <person name="Jespersen J.S."/>
        </authorList>
    </citation>
    <scope>NUCLEOTIDE SEQUENCE [LARGE SCALE GENOMIC DNA]</scope>
</reference>
<dbReference type="AlphaFoldDB" id="A0A1A7VD24"/>
<evidence type="ECO:0000313" key="1">
    <source>
        <dbReference type="EMBL" id="SBO19676.1"/>
    </source>
</evidence>
<name>A0A1A7VD24_PLAKH</name>
<dbReference type="VEuPathDB" id="PlasmoDB:PKNH_1344200"/>
<dbReference type="Pfam" id="PF05795">
    <property type="entry name" value="Plasmodium_Vir"/>
    <property type="match status" value="1"/>
</dbReference>
<dbReference type="EMBL" id="CWHR02000004">
    <property type="protein sequence ID" value="SBO22496.1"/>
    <property type="molecule type" value="Genomic_DNA"/>
</dbReference>
<dbReference type="InterPro" id="IPR008780">
    <property type="entry name" value="Plasmodium_Vir"/>
</dbReference>
<evidence type="ECO:0000313" key="3">
    <source>
        <dbReference type="Proteomes" id="UP000182128"/>
    </source>
</evidence>
<protein>
    <submittedName>
        <fullName evidence="1">KIR-like protein</fullName>
    </submittedName>
</protein>
<accession>A0A1A7VD24</accession>
<dbReference type="Proteomes" id="UP000182128">
    <property type="component" value="Unassembled WGS sequence"/>
</dbReference>
<proteinExistence type="predicted"/>
<organism evidence="1 3">
    <name type="scientific">Plasmodium knowlesi (strain H)</name>
    <dbReference type="NCBI Taxonomy" id="5851"/>
    <lineage>
        <taxon>Eukaryota</taxon>
        <taxon>Sar</taxon>
        <taxon>Alveolata</taxon>
        <taxon>Apicomplexa</taxon>
        <taxon>Aconoidasida</taxon>
        <taxon>Haemosporida</taxon>
        <taxon>Plasmodiidae</taxon>
        <taxon>Plasmodium</taxon>
        <taxon>Plasmodium (Plasmodium)</taxon>
    </lineage>
</organism>
<reference evidence="3 4" key="2">
    <citation type="submission" date="2016-05" db="EMBL/GenBank/DDBJ databases">
        <authorList>
            <person name="Sharaf H."/>
        </authorList>
    </citation>
    <scope>NUCLEOTIDE SEQUENCE [LARGE SCALE GENOMIC DNA]</scope>
    <source>
        <strain evidence="3 4">H</strain>
    </source>
</reference>
<gene>
    <name evidence="1" type="ORF">PKNA1_C2_1344200</name>
    <name evidence="2" type="ORF">PKNA1_H1_1344200</name>
</gene>
<evidence type="ECO:0000313" key="4">
    <source>
        <dbReference type="Proteomes" id="UP000182142"/>
    </source>
</evidence>